<organism evidence="1 2">
    <name type="scientific">Cymbomonas tetramitiformis</name>
    <dbReference type="NCBI Taxonomy" id="36881"/>
    <lineage>
        <taxon>Eukaryota</taxon>
        <taxon>Viridiplantae</taxon>
        <taxon>Chlorophyta</taxon>
        <taxon>Pyramimonadophyceae</taxon>
        <taxon>Pyramimonadales</taxon>
        <taxon>Pyramimonadaceae</taxon>
        <taxon>Cymbomonas</taxon>
    </lineage>
</organism>
<accession>A0AAE0L910</accession>
<sequence length="266" mass="30085">MKIKLRLKGRGNLVGCFNVVHLLAYLTNPYLCLDLPYDEELQLELEVALDLIFARFTSDPAVVAELKDAFERFSNRTHNFSLPIINAKKRVQAAVERRFPSELDPEIPASEQQPKNLVHLFLIKPQAAGDPVAWWNLHGRNSGSELFGEIMLRVHSSCPHAVSMERVNKSHKLIANIVRSRLANTTVIMLIYCYVNMRLLHKDVTPFIPMIESAITDDDGELPEADDQTQVEDEVEDGEALLEDARATMCQSWTGIPDLNLEPPEE</sequence>
<comment type="caution">
    <text evidence="1">The sequence shown here is derived from an EMBL/GenBank/DDBJ whole genome shotgun (WGS) entry which is preliminary data.</text>
</comment>
<dbReference type="AlphaFoldDB" id="A0AAE0L910"/>
<proteinExistence type="predicted"/>
<protein>
    <submittedName>
        <fullName evidence="1">Uncharacterized protein</fullName>
    </submittedName>
</protein>
<reference evidence="1 2" key="1">
    <citation type="journal article" date="2015" name="Genome Biol. Evol.">
        <title>Comparative Genomics of a Bacterivorous Green Alga Reveals Evolutionary Causalities and Consequences of Phago-Mixotrophic Mode of Nutrition.</title>
        <authorList>
            <person name="Burns J.A."/>
            <person name="Paasch A."/>
            <person name="Narechania A."/>
            <person name="Kim E."/>
        </authorList>
    </citation>
    <scope>NUCLEOTIDE SEQUENCE [LARGE SCALE GENOMIC DNA]</scope>
    <source>
        <strain evidence="1 2">PLY_AMNH</strain>
    </source>
</reference>
<evidence type="ECO:0000313" key="1">
    <source>
        <dbReference type="EMBL" id="KAK3276513.1"/>
    </source>
</evidence>
<gene>
    <name evidence="1" type="ORF">CYMTET_15413</name>
</gene>
<dbReference type="Proteomes" id="UP001190700">
    <property type="component" value="Unassembled WGS sequence"/>
</dbReference>
<name>A0AAE0L910_9CHLO</name>
<keyword evidence="2" id="KW-1185">Reference proteome</keyword>
<evidence type="ECO:0000313" key="2">
    <source>
        <dbReference type="Proteomes" id="UP001190700"/>
    </source>
</evidence>
<dbReference type="EMBL" id="LGRX02006511">
    <property type="protein sequence ID" value="KAK3276513.1"/>
    <property type="molecule type" value="Genomic_DNA"/>
</dbReference>